<dbReference type="InterPro" id="IPR041418">
    <property type="entry name" value="SAM_3"/>
</dbReference>
<feature type="region of interest" description="Disordered" evidence="3">
    <location>
        <begin position="477"/>
        <end position="498"/>
    </location>
</feature>
<dbReference type="GO" id="GO:0001228">
    <property type="term" value="F:DNA-binding transcription activator activity, RNA polymerase II-specific"/>
    <property type="evidence" value="ECO:0007669"/>
    <property type="project" value="TreeGrafter"/>
</dbReference>
<dbReference type="Pfam" id="PF04516">
    <property type="entry name" value="CP2"/>
    <property type="match status" value="1"/>
</dbReference>
<evidence type="ECO:0000256" key="2">
    <source>
        <dbReference type="PROSITE-ProRule" id="PRU01313"/>
    </source>
</evidence>
<gene>
    <name evidence="5" type="ORF">CHIRRI_LOCUS2997</name>
</gene>
<feature type="compositionally biased region" description="Low complexity" evidence="3">
    <location>
        <begin position="256"/>
        <end position="267"/>
    </location>
</feature>
<feature type="domain" description="Grh/CP2 DB" evidence="4">
    <location>
        <begin position="302"/>
        <end position="533"/>
    </location>
</feature>
<evidence type="ECO:0000313" key="6">
    <source>
        <dbReference type="Proteomes" id="UP001153620"/>
    </source>
</evidence>
<dbReference type="InterPro" id="IPR040167">
    <property type="entry name" value="TF_CP2-like"/>
</dbReference>
<dbReference type="AlphaFoldDB" id="A0A9P0IRP6"/>
<evidence type="ECO:0000313" key="5">
    <source>
        <dbReference type="EMBL" id="CAH1713461.1"/>
    </source>
</evidence>
<dbReference type="PROSITE" id="PS51968">
    <property type="entry name" value="GRH_CP2_DB"/>
    <property type="match status" value="1"/>
</dbReference>
<feature type="compositionally biased region" description="Basic and acidic residues" evidence="3">
    <location>
        <begin position="293"/>
        <end position="302"/>
    </location>
</feature>
<dbReference type="PANTHER" id="PTHR11037:SF21">
    <property type="entry name" value="GEMINI, ISOFORM C"/>
    <property type="match status" value="1"/>
</dbReference>
<feature type="compositionally biased region" description="Polar residues" evidence="3">
    <location>
        <begin position="231"/>
        <end position="255"/>
    </location>
</feature>
<dbReference type="OrthoDB" id="9990008at2759"/>
<feature type="region of interest" description="Disordered" evidence="3">
    <location>
        <begin position="124"/>
        <end position="151"/>
    </location>
</feature>
<feature type="region of interest" description="Disordered" evidence="3">
    <location>
        <begin position="50"/>
        <end position="94"/>
    </location>
</feature>
<dbReference type="Proteomes" id="UP001153620">
    <property type="component" value="Chromosome 1"/>
</dbReference>
<feature type="region of interest" description="Disordered" evidence="3">
    <location>
        <begin position="204"/>
        <end position="302"/>
    </location>
</feature>
<feature type="compositionally biased region" description="Low complexity" evidence="3">
    <location>
        <begin position="52"/>
        <end position="63"/>
    </location>
</feature>
<evidence type="ECO:0000259" key="4">
    <source>
        <dbReference type="PROSITE" id="PS51968"/>
    </source>
</evidence>
<feature type="compositionally biased region" description="Low complexity" evidence="3">
    <location>
        <begin position="75"/>
        <end position="93"/>
    </location>
</feature>
<dbReference type="GO" id="GO:0005634">
    <property type="term" value="C:nucleus"/>
    <property type="evidence" value="ECO:0007669"/>
    <property type="project" value="UniProtKB-SubCell"/>
</dbReference>
<evidence type="ECO:0000256" key="1">
    <source>
        <dbReference type="ARBA" id="ARBA00010852"/>
    </source>
</evidence>
<reference evidence="5" key="2">
    <citation type="submission" date="2022-10" db="EMBL/GenBank/DDBJ databases">
        <authorList>
            <consortium name="ENA_rothamsted_submissions"/>
            <consortium name="culmorum"/>
            <person name="King R."/>
        </authorList>
    </citation>
    <scope>NUCLEOTIDE SEQUENCE</scope>
</reference>
<dbReference type="PANTHER" id="PTHR11037">
    <property type="entry name" value="TRANSCRIPTION FACTOR CP2"/>
    <property type="match status" value="1"/>
</dbReference>
<sequence length="763" mass="85361">MAALTVPQPASSFTDQFGWLFHSNCHLDASIYQDDEEIMEFSDSSVEYPTYQHNSNQQQHQSQTRSYYNSEHENSYNMHNSNNNNNSNNGNNSKYCIDLGDSPSSSKDAWPADYVKTVLLGSHDSSRKRKGDWSHVQNNGDFPVAESGPAPKIVSCHSIKDRRKSQGRLPWPEDIDLDLSAELMNNQYSNDSLLNFPSLTVFKQEIPSPPNQNGSNDMLKTPRSPQPCVRITNQQLNPTAMMNGSPAEQHQNQHIGEQQTSGSTSSSNGLANFLEQLEGNNQGSGNNQSNNEDVNRRGTSHNDDRFQYVLAAATSIATKSNEETLTYLNQGQSYEIKLKKLGDLSTCRGKVMKSVIKICFHERRLQYMEREQMHIWQSSRPGERILDIDIPLSYGLLHVNHSPLLNTAEILWDPMKEVGVYIKVNCISTEFTPKKHGGEKGVPFRIQIETYVDGPSETKPLHAAACQIKVFKLKGADRKHKQDRERIQKRPPSEQDKYQRSYECTILNDISSESLVTSTIGCYSPEHIKRNHSPVMPTSPIHVPSSLNPLMPFVTSIGNVSSTNGLCKLDQNVVSTQNYDSDDLNPITITKESTPSQLTQWLACHRLTAHANVFGSFSGCDLLRLAKEDLIQICGLADGIRMYNILHAKAIKPRLTIFVSTEGSNTYNAVYMHSATTKELVQKLYKIPGLVNNSNWKFASSPNHSGSNSNLNDDSNFKIYVNGPNNVLVLVNDEVLANIKDESLFALEVNNGSILMKSVKKSD</sequence>
<dbReference type="InterPro" id="IPR013761">
    <property type="entry name" value="SAM/pointed_sf"/>
</dbReference>
<comment type="similarity">
    <text evidence="1">Belongs to the grh/CP2 family. CP2 subfamily.</text>
</comment>
<feature type="compositionally biased region" description="Low complexity" evidence="3">
    <location>
        <begin position="279"/>
        <end position="291"/>
    </location>
</feature>
<reference evidence="5" key="1">
    <citation type="submission" date="2022-01" db="EMBL/GenBank/DDBJ databases">
        <authorList>
            <person name="King R."/>
        </authorList>
    </citation>
    <scope>NUCLEOTIDE SEQUENCE</scope>
</reference>
<protein>
    <recommendedName>
        <fullName evidence="4">Grh/CP2 DB domain-containing protein</fullName>
    </recommendedName>
</protein>
<proteinExistence type="inferred from homology"/>
<comment type="subcellular location">
    <subcellularLocation>
        <location evidence="2">Nucleus</location>
    </subcellularLocation>
</comment>
<dbReference type="GO" id="GO:0000978">
    <property type="term" value="F:RNA polymerase II cis-regulatory region sequence-specific DNA binding"/>
    <property type="evidence" value="ECO:0007669"/>
    <property type="project" value="TreeGrafter"/>
</dbReference>
<dbReference type="Gene3D" id="1.10.150.50">
    <property type="entry name" value="Transcription Factor, Ets-1"/>
    <property type="match status" value="1"/>
</dbReference>
<name>A0A9P0IRP6_9DIPT</name>
<dbReference type="InterPro" id="IPR007604">
    <property type="entry name" value="CP2"/>
</dbReference>
<dbReference type="SUPFAM" id="SSF47769">
    <property type="entry name" value="SAM/Pointed domain"/>
    <property type="match status" value="1"/>
</dbReference>
<keyword evidence="2" id="KW-0238">DNA-binding</keyword>
<evidence type="ECO:0000256" key="3">
    <source>
        <dbReference type="SAM" id="MobiDB-lite"/>
    </source>
</evidence>
<dbReference type="Pfam" id="PF18016">
    <property type="entry name" value="SAM_3"/>
    <property type="match status" value="1"/>
</dbReference>
<dbReference type="EMBL" id="OU895877">
    <property type="protein sequence ID" value="CAH1713461.1"/>
    <property type="molecule type" value="Genomic_DNA"/>
</dbReference>
<organism evidence="5 6">
    <name type="scientific">Chironomus riparius</name>
    <dbReference type="NCBI Taxonomy" id="315576"/>
    <lineage>
        <taxon>Eukaryota</taxon>
        <taxon>Metazoa</taxon>
        <taxon>Ecdysozoa</taxon>
        <taxon>Arthropoda</taxon>
        <taxon>Hexapoda</taxon>
        <taxon>Insecta</taxon>
        <taxon>Pterygota</taxon>
        <taxon>Neoptera</taxon>
        <taxon>Endopterygota</taxon>
        <taxon>Diptera</taxon>
        <taxon>Nematocera</taxon>
        <taxon>Chironomoidea</taxon>
        <taxon>Chironomidae</taxon>
        <taxon>Chironominae</taxon>
        <taxon>Chironomus</taxon>
    </lineage>
</organism>
<accession>A0A9P0IRP6</accession>
<keyword evidence="6" id="KW-1185">Reference proteome</keyword>
<keyword evidence="2" id="KW-0539">Nucleus</keyword>